<protein>
    <submittedName>
        <fullName evidence="1">Uncharacterized protein</fullName>
    </submittedName>
</protein>
<gene>
    <name evidence="1" type="ORF">A5481_06145</name>
</gene>
<sequence>MLTGYLIPYIGRVITPCDADGIPGMDDEEVAGCHFECRAWVVSWFGFAGVFPYGEVSPRMVDDADPRRYAPGDMAKGLI</sequence>
<evidence type="ECO:0000313" key="2">
    <source>
        <dbReference type="Proteomes" id="UP000078316"/>
    </source>
</evidence>
<proteinExistence type="predicted"/>
<dbReference type="OrthoDB" id="9783435at2"/>
<dbReference type="Proteomes" id="UP000078316">
    <property type="component" value="Unassembled WGS sequence"/>
</dbReference>
<organism evidence="1 2">
    <name type="scientific">Methylobacterium platani</name>
    <dbReference type="NCBI Taxonomy" id="427683"/>
    <lineage>
        <taxon>Bacteria</taxon>
        <taxon>Pseudomonadati</taxon>
        <taxon>Pseudomonadota</taxon>
        <taxon>Alphaproteobacteria</taxon>
        <taxon>Hyphomicrobiales</taxon>
        <taxon>Methylobacteriaceae</taxon>
        <taxon>Methylobacterium</taxon>
    </lineage>
</organism>
<dbReference type="RefSeq" id="WP_048432706.1">
    <property type="nucleotide sequence ID" value="NZ_LWHQ01000011.1"/>
</dbReference>
<dbReference type="STRING" id="427683.A5481_06145"/>
<comment type="caution">
    <text evidence="1">The sequence shown here is derived from an EMBL/GenBank/DDBJ whole genome shotgun (WGS) entry which is preliminary data.</text>
</comment>
<name>A0A179SIF0_9HYPH</name>
<evidence type="ECO:0000313" key="1">
    <source>
        <dbReference type="EMBL" id="OAS26294.1"/>
    </source>
</evidence>
<dbReference type="AlphaFoldDB" id="A0A179SIF0"/>
<dbReference type="EMBL" id="LWHQ01000011">
    <property type="protein sequence ID" value="OAS26294.1"/>
    <property type="molecule type" value="Genomic_DNA"/>
</dbReference>
<accession>A0A179SIF0</accession>
<reference evidence="1 2" key="1">
    <citation type="submission" date="2016-04" db="EMBL/GenBank/DDBJ databases">
        <authorList>
            <person name="Evans L.H."/>
            <person name="Alamgir A."/>
            <person name="Owens N."/>
            <person name="Weber N.D."/>
            <person name="Virtaneva K."/>
            <person name="Barbian K."/>
            <person name="Babar A."/>
            <person name="Rosenke K."/>
        </authorList>
    </citation>
    <scope>NUCLEOTIDE SEQUENCE [LARGE SCALE GENOMIC DNA]</scope>
    <source>
        <strain evidence="1 2">PMB02</strain>
    </source>
</reference>